<dbReference type="Gene3D" id="3.40.50.300">
    <property type="entry name" value="P-loop containing nucleotide triphosphate hydrolases"/>
    <property type="match status" value="1"/>
</dbReference>
<comment type="catalytic activity">
    <reaction evidence="8 9">
        <text>thymidine + ATP = dTMP + ADP + H(+)</text>
        <dbReference type="Rhea" id="RHEA:19129"/>
        <dbReference type="ChEBI" id="CHEBI:15378"/>
        <dbReference type="ChEBI" id="CHEBI:17748"/>
        <dbReference type="ChEBI" id="CHEBI:30616"/>
        <dbReference type="ChEBI" id="CHEBI:63528"/>
        <dbReference type="ChEBI" id="CHEBI:456216"/>
        <dbReference type="EC" id="2.7.1.21"/>
    </reaction>
</comment>
<evidence type="ECO:0000256" key="4">
    <source>
        <dbReference type="ARBA" id="ARBA00022679"/>
    </source>
</evidence>
<dbReference type="Gene3D" id="3.30.60.20">
    <property type="match status" value="1"/>
</dbReference>
<comment type="subunit">
    <text evidence="8">Homotetramer.</text>
</comment>
<keyword evidence="6 8" id="KW-0418">Kinase</keyword>
<keyword evidence="12" id="KW-1185">Reference proteome</keyword>
<comment type="caution">
    <text evidence="11">The sequence shown here is derived from an EMBL/GenBank/DDBJ whole genome shotgun (WGS) entry which is preliminary data.</text>
</comment>
<dbReference type="RefSeq" id="WP_138107806.1">
    <property type="nucleotide sequence ID" value="NZ_VBRA02000006.1"/>
</dbReference>
<proteinExistence type="inferred from homology"/>
<dbReference type="Pfam" id="PF00265">
    <property type="entry name" value="TK"/>
    <property type="match status" value="1"/>
</dbReference>
<evidence type="ECO:0000256" key="8">
    <source>
        <dbReference type="HAMAP-Rule" id="MF_00124"/>
    </source>
</evidence>
<dbReference type="NCBIfam" id="NF003296">
    <property type="entry name" value="PRK04296.1-1"/>
    <property type="match status" value="1"/>
</dbReference>
<accession>A0ABS5BI95</accession>
<feature type="binding site" evidence="8">
    <location>
        <position position="149"/>
    </location>
    <ligand>
        <name>Zn(2+)</name>
        <dbReference type="ChEBI" id="CHEBI:29105"/>
    </ligand>
</feature>
<comment type="subcellular location">
    <subcellularLocation>
        <location evidence="8">Cytoplasm</location>
    </subcellularLocation>
</comment>
<dbReference type="InterPro" id="IPR001267">
    <property type="entry name" value="Thymidine_kinase"/>
</dbReference>
<dbReference type="HAMAP" id="MF_00124">
    <property type="entry name" value="Thymidine_kinase"/>
    <property type="match status" value="1"/>
</dbReference>
<evidence type="ECO:0000256" key="9">
    <source>
        <dbReference type="RuleBase" id="RU000544"/>
    </source>
</evidence>
<evidence type="ECO:0000313" key="11">
    <source>
        <dbReference type="EMBL" id="MBP3059296.1"/>
    </source>
</evidence>
<dbReference type="SUPFAM" id="SSF57716">
    <property type="entry name" value="Glucocorticoid receptor-like (DNA-binding domain)"/>
    <property type="match status" value="1"/>
</dbReference>
<feature type="binding site" evidence="8">
    <location>
        <position position="184"/>
    </location>
    <ligand>
        <name>Zn(2+)</name>
        <dbReference type="ChEBI" id="CHEBI:29105"/>
    </ligand>
</feature>
<feature type="binding site" evidence="8">
    <location>
        <position position="187"/>
    </location>
    <ligand>
        <name>Zn(2+)</name>
        <dbReference type="ChEBI" id="CHEBI:29105"/>
    </ligand>
</feature>
<keyword evidence="4 8" id="KW-0808">Transferase</keyword>
<feature type="binding site" evidence="8">
    <location>
        <position position="146"/>
    </location>
    <ligand>
        <name>Zn(2+)</name>
        <dbReference type="ChEBI" id="CHEBI:29105"/>
    </ligand>
</feature>
<dbReference type="GO" id="GO:0004797">
    <property type="term" value="F:thymidine kinase activity"/>
    <property type="evidence" value="ECO:0007669"/>
    <property type="project" value="UniProtKB-EC"/>
</dbReference>
<dbReference type="Proteomes" id="UP001192346">
    <property type="component" value="Unassembled WGS sequence"/>
</dbReference>
<dbReference type="SUPFAM" id="SSF52540">
    <property type="entry name" value="P-loop containing nucleoside triphosphate hydrolases"/>
    <property type="match status" value="1"/>
</dbReference>
<dbReference type="PANTHER" id="PTHR11441">
    <property type="entry name" value="THYMIDINE KINASE"/>
    <property type="match status" value="1"/>
</dbReference>
<protein>
    <recommendedName>
        <fullName evidence="2 8">Thymidine kinase</fullName>
        <ecNumber evidence="2 8">2.7.1.21</ecNumber>
    </recommendedName>
</protein>
<sequence length="193" mass="22055">MFSSVKKGFVEVICGPMFAGKTTELIKRIEFLKLSGFSFLVFKPQIDNRYSVENELITHNFKTFPSLIIKESLEILNFVNKKTEYLVLDEAQFFDNKIEKILNDLSYQGINIIIGGLDLDFCGRPFGSMQYLLSISDKVTKLKSCCAVCGEEASRTQRIVDGKIPKNNETIILIGGNNFHEPRCKKCHKFFKF</sequence>
<evidence type="ECO:0000256" key="1">
    <source>
        <dbReference type="ARBA" id="ARBA00007587"/>
    </source>
</evidence>
<dbReference type="PIRSF" id="PIRSF035805">
    <property type="entry name" value="TK_cell"/>
    <property type="match status" value="1"/>
</dbReference>
<evidence type="ECO:0000256" key="2">
    <source>
        <dbReference type="ARBA" id="ARBA00012118"/>
    </source>
</evidence>
<feature type="binding site" evidence="8">
    <location>
        <begin position="15"/>
        <end position="22"/>
    </location>
    <ligand>
        <name>ATP</name>
        <dbReference type="ChEBI" id="CHEBI:30616"/>
    </ligand>
</feature>
<evidence type="ECO:0000313" key="12">
    <source>
        <dbReference type="Proteomes" id="UP001192346"/>
    </source>
</evidence>
<evidence type="ECO:0000256" key="7">
    <source>
        <dbReference type="ARBA" id="ARBA00022840"/>
    </source>
</evidence>
<evidence type="ECO:0000256" key="10">
    <source>
        <dbReference type="RuleBase" id="RU004165"/>
    </source>
</evidence>
<reference evidence="11" key="1">
    <citation type="submission" date="2019-10" db="EMBL/GenBank/DDBJ databases">
        <title>Whole Genome Sequencing and Characterization of Texas Phoenix Palm Decline Phytoplasma Belongs to Lethal Yellowing (16SrIV) Group.</title>
        <authorList>
            <person name="Bao M."/>
        </authorList>
    </citation>
    <scope>NUCLEOTIDE SEQUENCE [LARGE SCALE GENOMIC DNA]</scope>
    <source>
        <strain evidence="11">ACPD</strain>
    </source>
</reference>
<evidence type="ECO:0000256" key="3">
    <source>
        <dbReference type="ARBA" id="ARBA00022634"/>
    </source>
</evidence>
<organism evidence="11 12">
    <name type="scientific">Texas Phoenix palm phytoplasma</name>
    <dbReference type="NCBI Taxonomy" id="176709"/>
    <lineage>
        <taxon>Bacteria</taxon>
        <taxon>Bacillati</taxon>
        <taxon>Mycoplasmatota</taxon>
        <taxon>Mollicutes</taxon>
        <taxon>Acholeplasmatales</taxon>
        <taxon>Acholeplasmataceae</taxon>
        <taxon>Candidatus Phytoplasma</taxon>
        <taxon>16SrIV (Coconut lethal yellows group)</taxon>
    </lineage>
</organism>
<feature type="binding site" evidence="8">
    <location>
        <begin position="89"/>
        <end position="92"/>
    </location>
    <ligand>
        <name>ATP</name>
        <dbReference type="ChEBI" id="CHEBI:30616"/>
    </ligand>
</feature>
<dbReference type="PANTHER" id="PTHR11441:SF0">
    <property type="entry name" value="THYMIDINE KINASE, CYTOSOLIC"/>
    <property type="match status" value="1"/>
</dbReference>
<keyword evidence="8" id="KW-0479">Metal-binding</keyword>
<dbReference type="EC" id="2.7.1.21" evidence="2 8"/>
<keyword evidence="3 8" id="KW-0237">DNA synthesis</keyword>
<keyword evidence="8" id="KW-0862">Zinc</keyword>
<evidence type="ECO:0000256" key="6">
    <source>
        <dbReference type="ARBA" id="ARBA00022777"/>
    </source>
</evidence>
<keyword evidence="8" id="KW-0963">Cytoplasm</keyword>
<feature type="active site" description="Proton acceptor" evidence="8">
    <location>
        <position position="90"/>
    </location>
</feature>
<gene>
    <name evidence="8" type="primary">tdk</name>
    <name evidence="11" type="ORF">FEF22_000640</name>
</gene>
<keyword evidence="7 8" id="KW-0067">ATP-binding</keyword>
<keyword evidence="5 8" id="KW-0547">Nucleotide-binding</keyword>
<dbReference type="InterPro" id="IPR027417">
    <property type="entry name" value="P-loop_NTPase"/>
</dbReference>
<name>A0ABS5BI95_9MOLU</name>
<evidence type="ECO:0000256" key="5">
    <source>
        <dbReference type="ARBA" id="ARBA00022741"/>
    </source>
</evidence>
<dbReference type="EMBL" id="VBRA02000006">
    <property type="protein sequence ID" value="MBP3059296.1"/>
    <property type="molecule type" value="Genomic_DNA"/>
</dbReference>
<comment type="similarity">
    <text evidence="1 8 10">Belongs to the thymidine kinase family.</text>
</comment>